<feature type="region of interest" description="Disordered" evidence="1">
    <location>
        <begin position="91"/>
        <end position="115"/>
    </location>
</feature>
<evidence type="ECO:0000313" key="3">
    <source>
        <dbReference type="Proteomes" id="UP001184150"/>
    </source>
</evidence>
<sequence length="115" mass="12425">MEAGKLTDAQLQHATDLFSNPDYARLVALMEKMNSGQFIGPERDDLEPLIARLSGDGLTAVFGAMAAMPGMFDAEADRCYADMKTALQQAGIDDRDLSPPPTHLSHTSKFPLSTP</sequence>
<keyword evidence="3" id="KW-1185">Reference proteome</keyword>
<dbReference type="Proteomes" id="UP001184150">
    <property type="component" value="Unassembled WGS sequence"/>
</dbReference>
<proteinExistence type="predicted"/>
<gene>
    <name evidence="2" type="ORF">J2792_001779</name>
</gene>
<dbReference type="EMBL" id="JAVDRD010000004">
    <property type="protein sequence ID" value="MDR6510907.1"/>
    <property type="molecule type" value="Genomic_DNA"/>
</dbReference>
<comment type="caution">
    <text evidence="2">The sequence shown here is derived from an EMBL/GenBank/DDBJ whole genome shotgun (WGS) entry which is preliminary data.</text>
</comment>
<organism evidence="2 3">
    <name type="scientific">Novosphingobium capsulatum</name>
    <dbReference type="NCBI Taxonomy" id="13688"/>
    <lineage>
        <taxon>Bacteria</taxon>
        <taxon>Pseudomonadati</taxon>
        <taxon>Pseudomonadota</taxon>
        <taxon>Alphaproteobacteria</taxon>
        <taxon>Sphingomonadales</taxon>
        <taxon>Sphingomonadaceae</taxon>
        <taxon>Novosphingobium</taxon>
    </lineage>
</organism>
<protein>
    <submittedName>
        <fullName evidence="2">Uncharacterized protein</fullName>
    </submittedName>
</protein>
<feature type="compositionally biased region" description="Polar residues" evidence="1">
    <location>
        <begin position="104"/>
        <end position="115"/>
    </location>
</feature>
<evidence type="ECO:0000256" key="1">
    <source>
        <dbReference type="SAM" id="MobiDB-lite"/>
    </source>
</evidence>
<name>A0ABU1MLW0_9SPHN</name>
<evidence type="ECO:0000313" key="2">
    <source>
        <dbReference type="EMBL" id="MDR6510907.1"/>
    </source>
</evidence>
<reference evidence="2 3" key="1">
    <citation type="submission" date="2023-07" db="EMBL/GenBank/DDBJ databases">
        <title>Sorghum-associated microbial communities from plants grown in Nebraska, USA.</title>
        <authorList>
            <person name="Schachtman D."/>
        </authorList>
    </citation>
    <scope>NUCLEOTIDE SEQUENCE [LARGE SCALE GENOMIC DNA]</scope>
    <source>
        <strain evidence="2 3">DS1027</strain>
    </source>
</reference>
<accession>A0ABU1MLW0</accession>